<dbReference type="PANTHER" id="PTHR13748:SF62">
    <property type="entry name" value="COBW DOMAIN-CONTAINING PROTEIN"/>
    <property type="match status" value="1"/>
</dbReference>
<dbReference type="EMBL" id="VCPC01000001">
    <property type="protein sequence ID" value="TMV15498.1"/>
    <property type="molecule type" value="Genomic_DNA"/>
</dbReference>
<evidence type="ECO:0000256" key="2">
    <source>
        <dbReference type="ARBA" id="ARBA00022801"/>
    </source>
</evidence>
<name>A0ABY2XFQ5_9RHOB</name>
<dbReference type="SUPFAM" id="SSF52540">
    <property type="entry name" value="P-loop containing nucleoside triphosphate hydrolases"/>
    <property type="match status" value="1"/>
</dbReference>
<dbReference type="CDD" id="cd03112">
    <property type="entry name" value="CobW-like"/>
    <property type="match status" value="1"/>
</dbReference>
<reference evidence="8 9" key="1">
    <citation type="submission" date="2019-05" db="EMBL/GenBank/DDBJ databases">
        <title>Marivita sp. nov. isolated from sea sediment.</title>
        <authorList>
            <person name="Kim W."/>
        </authorList>
    </citation>
    <scope>NUCLEOTIDE SEQUENCE [LARGE SCALE GENOMIC DNA]</scope>
    <source>
        <strain evidence="8 9">CAU 1492</strain>
    </source>
</reference>
<dbReference type="InterPro" id="IPR027417">
    <property type="entry name" value="P-loop_NTPase"/>
</dbReference>
<dbReference type="InterPro" id="IPR011629">
    <property type="entry name" value="CobW-like_C"/>
</dbReference>
<dbReference type="Gene3D" id="3.40.50.300">
    <property type="entry name" value="P-loop containing nucleotide triphosphate hydrolases"/>
    <property type="match status" value="1"/>
</dbReference>
<evidence type="ECO:0000259" key="7">
    <source>
        <dbReference type="SMART" id="SM00833"/>
    </source>
</evidence>
<dbReference type="PANTHER" id="PTHR13748">
    <property type="entry name" value="COBW-RELATED"/>
    <property type="match status" value="1"/>
</dbReference>
<evidence type="ECO:0000313" key="8">
    <source>
        <dbReference type="EMBL" id="TMV15498.1"/>
    </source>
</evidence>
<dbReference type="RefSeq" id="WP_138862843.1">
    <property type="nucleotide sequence ID" value="NZ_VCPC01000001.1"/>
</dbReference>
<dbReference type="Gene3D" id="3.30.1220.10">
    <property type="entry name" value="CobW-like, C-terminal domain"/>
    <property type="match status" value="1"/>
</dbReference>
<keyword evidence="9" id="KW-1185">Reference proteome</keyword>
<comment type="catalytic activity">
    <reaction evidence="6">
        <text>GTP + H2O = GDP + phosphate + H(+)</text>
        <dbReference type="Rhea" id="RHEA:19669"/>
        <dbReference type="ChEBI" id="CHEBI:15377"/>
        <dbReference type="ChEBI" id="CHEBI:15378"/>
        <dbReference type="ChEBI" id="CHEBI:37565"/>
        <dbReference type="ChEBI" id="CHEBI:43474"/>
        <dbReference type="ChEBI" id="CHEBI:58189"/>
    </reaction>
    <physiologicalReaction direction="left-to-right" evidence="6">
        <dbReference type="Rhea" id="RHEA:19670"/>
    </physiologicalReaction>
</comment>
<comment type="caution">
    <text evidence="8">The sequence shown here is derived from an EMBL/GenBank/DDBJ whole genome shotgun (WGS) entry which is preliminary data.</text>
</comment>
<keyword evidence="2" id="KW-0378">Hydrolase</keyword>
<evidence type="ECO:0000256" key="6">
    <source>
        <dbReference type="ARBA" id="ARBA00049117"/>
    </source>
</evidence>
<dbReference type="Proteomes" id="UP001191082">
    <property type="component" value="Unassembled WGS sequence"/>
</dbReference>
<comment type="function">
    <text evidence="5">Zinc chaperone that directly transfers zinc cofactor to target proteins, thereby activating them. Zinc is transferred from the CXCC motif in the GTPase domain to the zinc binding site in target proteins in a process requiring GTP hydrolysis.</text>
</comment>
<sequence length="302" mass="32007">MTVPVLLVAGFLGAGKTTFINQVLHQPHGQRIAAIVNDFGQINIDAALLENAADDVIGLRNGCICCAMQGDLLRTLRQVLDGQAPDLIVIEASGVADPGGIVNALLDPVLRQAVSLDCVLSLVDAEDVTANPMRRRDPLWQAQVKAADMVRLSRTDAVDSASLDALRGHLAELGARHVLGDDDTTLAAVVGMAGRARFPLPAAQIQTSDRFATCEWQSDGPIGMHGFRAAMNRISPHVLRAKGFVSFLEKPGQPFLFQLAGKRATMTPQPSAPKGCKLVLIGEADRMGEVDIAALLDATGPN</sequence>
<evidence type="ECO:0000256" key="1">
    <source>
        <dbReference type="ARBA" id="ARBA00022741"/>
    </source>
</evidence>
<organism evidence="8 9">
    <name type="scientific">Arenibacterium halophilum</name>
    <dbReference type="NCBI Taxonomy" id="2583821"/>
    <lineage>
        <taxon>Bacteria</taxon>
        <taxon>Pseudomonadati</taxon>
        <taxon>Pseudomonadota</taxon>
        <taxon>Alphaproteobacteria</taxon>
        <taxon>Rhodobacterales</taxon>
        <taxon>Paracoccaceae</taxon>
        <taxon>Arenibacterium</taxon>
    </lineage>
</organism>
<evidence type="ECO:0000256" key="4">
    <source>
        <dbReference type="ARBA" id="ARBA00034320"/>
    </source>
</evidence>
<feature type="domain" description="CobW C-terminal" evidence="7">
    <location>
        <begin position="211"/>
        <end position="300"/>
    </location>
</feature>
<dbReference type="InterPro" id="IPR051316">
    <property type="entry name" value="Zinc-reg_GTPase_activator"/>
</dbReference>
<dbReference type="SMART" id="SM00833">
    <property type="entry name" value="CobW_C"/>
    <property type="match status" value="1"/>
</dbReference>
<comment type="similarity">
    <text evidence="4">Belongs to the SIMIBI class G3E GTPase family. ZNG1 subfamily.</text>
</comment>
<proteinExistence type="inferred from homology"/>
<keyword evidence="3" id="KW-0143">Chaperone</keyword>
<accession>A0ABY2XFQ5</accession>
<evidence type="ECO:0000256" key="3">
    <source>
        <dbReference type="ARBA" id="ARBA00023186"/>
    </source>
</evidence>
<dbReference type="Pfam" id="PF07683">
    <property type="entry name" value="CobW_C"/>
    <property type="match status" value="1"/>
</dbReference>
<gene>
    <name evidence="8" type="ORF">FGK64_05980</name>
</gene>
<dbReference type="SUPFAM" id="SSF90002">
    <property type="entry name" value="Hypothetical protein YjiA, C-terminal domain"/>
    <property type="match status" value="1"/>
</dbReference>
<dbReference type="Pfam" id="PF02492">
    <property type="entry name" value="cobW"/>
    <property type="match status" value="1"/>
</dbReference>
<dbReference type="InterPro" id="IPR003495">
    <property type="entry name" value="CobW/HypB/UreG_nucleotide-bd"/>
</dbReference>
<evidence type="ECO:0000256" key="5">
    <source>
        <dbReference type="ARBA" id="ARBA00045658"/>
    </source>
</evidence>
<dbReference type="InterPro" id="IPR036627">
    <property type="entry name" value="CobW-likC_sf"/>
</dbReference>
<protein>
    <submittedName>
        <fullName evidence="8">GTP-binding protein</fullName>
    </submittedName>
</protein>
<keyword evidence="1" id="KW-0547">Nucleotide-binding</keyword>
<evidence type="ECO:0000313" key="9">
    <source>
        <dbReference type="Proteomes" id="UP001191082"/>
    </source>
</evidence>